<evidence type="ECO:0000313" key="8">
    <source>
        <dbReference type="Proteomes" id="UP001081283"/>
    </source>
</evidence>
<feature type="transmembrane region" description="Helical" evidence="5">
    <location>
        <begin position="25"/>
        <end position="42"/>
    </location>
</feature>
<feature type="domain" description="CusB-like beta-barrel" evidence="6">
    <location>
        <begin position="243"/>
        <end position="317"/>
    </location>
</feature>
<gene>
    <name evidence="7" type="ORF">OEG82_10790</name>
</gene>
<dbReference type="PANTHER" id="PTHR32347:SF14">
    <property type="entry name" value="EFFLUX SYSTEM COMPONENT YKNX-RELATED"/>
    <property type="match status" value="1"/>
</dbReference>
<keyword evidence="5" id="KW-0812">Transmembrane</keyword>
<feature type="coiled-coil region" evidence="4">
    <location>
        <begin position="163"/>
        <end position="190"/>
    </location>
</feature>
<dbReference type="PANTHER" id="PTHR32347">
    <property type="entry name" value="EFFLUX SYSTEM COMPONENT YKNX-RELATED"/>
    <property type="match status" value="1"/>
</dbReference>
<dbReference type="Proteomes" id="UP001081283">
    <property type="component" value="Unassembled WGS sequence"/>
</dbReference>
<dbReference type="InterPro" id="IPR006143">
    <property type="entry name" value="RND_pump_MFP"/>
</dbReference>
<dbReference type="InterPro" id="IPR058792">
    <property type="entry name" value="Beta-barrel_RND_2"/>
</dbReference>
<evidence type="ECO:0000256" key="1">
    <source>
        <dbReference type="ARBA" id="ARBA00004196"/>
    </source>
</evidence>
<dbReference type="NCBIfam" id="TIGR01730">
    <property type="entry name" value="RND_mfp"/>
    <property type="match status" value="1"/>
</dbReference>
<protein>
    <submittedName>
        <fullName evidence="7">Efflux RND transporter periplasmic adaptor subunit</fullName>
    </submittedName>
</protein>
<accession>A0ABT3YF36</accession>
<name>A0ABT3YF36_9HYPH</name>
<keyword evidence="5" id="KW-1133">Transmembrane helix</keyword>
<dbReference type="RefSeq" id="WP_267612455.1">
    <property type="nucleotide sequence ID" value="NZ_JAOVZQ010000001.1"/>
</dbReference>
<keyword evidence="3 4" id="KW-0175">Coiled coil</keyword>
<dbReference type="Gene3D" id="2.40.30.170">
    <property type="match status" value="1"/>
</dbReference>
<comment type="similarity">
    <text evidence="2">Belongs to the membrane fusion protein (MFP) (TC 8.A.1) family.</text>
</comment>
<reference evidence="7" key="1">
    <citation type="submission" date="2022-10" db="EMBL/GenBank/DDBJ databases">
        <title>Hoeflea sp. J2-29, isolated from marine algae.</title>
        <authorList>
            <person name="Kristyanto S."/>
            <person name="Kim J.M."/>
            <person name="Jeon C.O."/>
        </authorList>
    </citation>
    <scope>NUCLEOTIDE SEQUENCE</scope>
    <source>
        <strain evidence="7">J2-29</strain>
    </source>
</reference>
<comment type="caution">
    <text evidence="7">The sequence shown here is derived from an EMBL/GenBank/DDBJ whole genome shotgun (WGS) entry which is preliminary data.</text>
</comment>
<dbReference type="Gene3D" id="2.40.50.100">
    <property type="match status" value="1"/>
</dbReference>
<dbReference type="SUPFAM" id="SSF111369">
    <property type="entry name" value="HlyD-like secretion proteins"/>
    <property type="match status" value="1"/>
</dbReference>
<keyword evidence="5" id="KW-0472">Membrane</keyword>
<dbReference type="Gene3D" id="2.40.420.20">
    <property type="match status" value="1"/>
</dbReference>
<proteinExistence type="inferred from homology"/>
<sequence>MPPSKAEIESIVKTAENRSPLRRRLIWAVVLLVAAAGLWSWWNAASRQNLPVYTTQAIERTDIIVQVTATGTVEPTNQVEISSELSGTVRSVEADFNDVVTKGQILARLDTDKLEANVELSRASLTATQARLAEAGATLNETKDNYDRAVLLEQRQVTSLESLLKAKAAYERAQAALKSAEADIRVSEANLRINEADLAKACICSSIEGVVLDRNVEVGQIVASSLQAPVLFTLAADLTKMELRVDIDEADIGKVKVGNEAMFTVEAYQGRTFPAVISELRFAPKTVDGVVTYEAILSIDNSDLLLRPGMTATADIKVAEITGTLAIPNAALRFAPPVEPEDQSSGSGLLGMLFKNAPTRAPSSAAKTSADGRRTIWILRDGQAEGVDILAGESDGTKTEIREGDVAEGDLVITDLTSE</sequence>
<evidence type="ECO:0000259" key="6">
    <source>
        <dbReference type="Pfam" id="PF25954"/>
    </source>
</evidence>
<dbReference type="InterPro" id="IPR050465">
    <property type="entry name" value="UPF0194_transport"/>
</dbReference>
<organism evidence="7 8">
    <name type="scientific">Hoeflea ulvae</name>
    <dbReference type="NCBI Taxonomy" id="2983764"/>
    <lineage>
        <taxon>Bacteria</taxon>
        <taxon>Pseudomonadati</taxon>
        <taxon>Pseudomonadota</taxon>
        <taxon>Alphaproteobacteria</taxon>
        <taxon>Hyphomicrobiales</taxon>
        <taxon>Rhizobiaceae</taxon>
        <taxon>Hoeflea</taxon>
    </lineage>
</organism>
<evidence type="ECO:0000256" key="5">
    <source>
        <dbReference type="SAM" id="Phobius"/>
    </source>
</evidence>
<evidence type="ECO:0000256" key="2">
    <source>
        <dbReference type="ARBA" id="ARBA00009477"/>
    </source>
</evidence>
<evidence type="ECO:0000256" key="3">
    <source>
        <dbReference type="ARBA" id="ARBA00023054"/>
    </source>
</evidence>
<keyword evidence="8" id="KW-1185">Reference proteome</keyword>
<comment type="subcellular location">
    <subcellularLocation>
        <location evidence="1">Cell envelope</location>
    </subcellularLocation>
</comment>
<dbReference type="EMBL" id="JAOVZQ010000001">
    <property type="protein sequence ID" value="MCY0094508.1"/>
    <property type="molecule type" value="Genomic_DNA"/>
</dbReference>
<evidence type="ECO:0000313" key="7">
    <source>
        <dbReference type="EMBL" id="MCY0094508.1"/>
    </source>
</evidence>
<evidence type="ECO:0000256" key="4">
    <source>
        <dbReference type="SAM" id="Coils"/>
    </source>
</evidence>
<dbReference type="Pfam" id="PF25954">
    <property type="entry name" value="Beta-barrel_RND_2"/>
    <property type="match status" value="1"/>
</dbReference>
<dbReference type="Gene3D" id="1.10.287.470">
    <property type="entry name" value="Helix hairpin bin"/>
    <property type="match status" value="1"/>
</dbReference>